<keyword evidence="1" id="KW-0812">Transmembrane</keyword>
<accession>A0A2P6SDN1</accession>
<name>A0A2P6SDN1_ROSCH</name>
<keyword evidence="1" id="KW-0472">Membrane</keyword>
<reference evidence="3 4" key="1">
    <citation type="journal article" date="2018" name="Nat. Genet.">
        <title>The Rosa genome provides new insights in the design of modern roses.</title>
        <authorList>
            <person name="Bendahmane M."/>
        </authorList>
    </citation>
    <scope>NUCLEOTIDE SEQUENCE [LARGE SCALE GENOMIC DNA]</scope>
    <source>
        <strain evidence="4">cv. Old Blush</strain>
    </source>
</reference>
<dbReference type="Gramene" id="PRQ56790">
    <property type="protein sequence ID" value="PRQ56790"/>
    <property type="gene ID" value="RchiOBHm_Chr1g0341201"/>
</dbReference>
<comment type="caution">
    <text evidence="3">The sequence shown here is derived from an EMBL/GenBank/DDBJ whole genome shotgun (WGS) entry which is preliminary data.</text>
</comment>
<feature type="transmembrane region" description="Helical" evidence="1">
    <location>
        <begin position="87"/>
        <end position="109"/>
    </location>
</feature>
<evidence type="ECO:0000313" key="4">
    <source>
        <dbReference type="Proteomes" id="UP000238479"/>
    </source>
</evidence>
<evidence type="ECO:0000256" key="1">
    <source>
        <dbReference type="SAM" id="Phobius"/>
    </source>
</evidence>
<dbReference type="InterPro" id="IPR026961">
    <property type="entry name" value="PGG_dom"/>
</dbReference>
<organism evidence="3 4">
    <name type="scientific">Rosa chinensis</name>
    <name type="common">China rose</name>
    <dbReference type="NCBI Taxonomy" id="74649"/>
    <lineage>
        <taxon>Eukaryota</taxon>
        <taxon>Viridiplantae</taxon>
        <taxon>Streptophyta</taxon>
        <taxon>Embryophyta</taxon>
        <taxon>Tracheophyta</taxon>
        <taxon>Spermatophyta</taxon>
        <taxon>Magnoliopsida</taxon>
        <taxon>eudicotyledons</taxon>
        <taxon>Gunneridae</taxon>
        <taxon>Pentapetalae</taxon>
        <taxon>rosids</taxon>
        <taxon>fabids</taxon>
        <taxon>Rosales</taxon>
        <taxon>Rosaceae</taxon>
        <taxon>Rosoideae</taxon>
        <taxon>Rosoideae incertae sedis</taxon>
        <taxon>Rosa</taxon>
    </lineage>
</organism>
<dbReference type="GO" id="GO:0016020">
    <property type="term" value="C:membrane"/>
    <property type="evidence" value="ECO:0007669"/>
    <property type="project" value="TreeGrafter"/>
</dbReference>
<proteinExistence type="predicted"/>
<evidence type="ECO:0000313" key="3">
    <source>
        <dbReference type="EMBL" id="PRQ56790.1"/>
    </source>
</evidence>
<evidence type="ECO:0000259" key="2">
    <source>
        <dbReference type="Pfam" id="PF13962"/>
    </source>
</evidence>
<feature type="transmembrane region" description="Helical" evidence="1">
    <location>
        <begin position="6"/>
        <end position="26"/>
    </location>
</feature>
<dbReference type="Proteomes" id="UP000238479">
    <property type="component" value="Chromosome 1"/>
</dbReference>
<protein>
    <submittedName>
        <fullName evidence="3">Putative PGG domain-containing protein</fullName>
    </submittedName>
</protein>
<dbReference type="OMA" id="ICLHESS"/>
<dbReference type="Pfam" id="PF13962">
    <property type="entry name" value="PGG"/>
    <property type="match status" value="1"/>
</dbReference>
<dbReference type="STRING" id="74649.A0A2P6SDN1"/>
<keyword evidence="4" id="KW-1185">Reference proteome</keyword>
<feature type="domain" description="PGG" evidence="2">
    <location>
        <begin position="1"/>
        <end position="99"/>
    </location>
</feature>
<dbReference type="EMBL" id="PDCK01000039">
    <property type="protein sequence ID" value="PRQ56790.1"/>
    <property type="molecule type" value="Genomic_DNA"/>
</dbReference>
<dbReference type="AlphaFoldDB" id="A0A2P6SDN1"/>
<feature type="transmembrane region" description="Helical" evidence="1">
    <location>
        <begin position="47"/>
        <end position="75"/>
    </location>
</feature>
<keyword evidence="1" id="KW-1133">Transmembrane helix</keyword>
<dbReference type="PANTHER" id="PTHR24177">
    <property type="entry name" value="CASKIN"/>
    <property type="match status" value="1"/>
</dbReference>
<sequence length="146" mass="15937">MKDTAGSYSVVGALIVTIIFVAAFTVPGGNNGVTGFPIFVEDKLFSLFIMSDAVSLFTSTTSSLLFLEILTLWYAEEDFLVSLPRKILIGLMALFLISIAICNHDASILRCPSRYASRKTVDCVSSYFSCYCSSELICLHESSTLC</sequence>
<dbReference type="PANTHER" id="PTHR24177:SF329">
    <property type="entry name" value="ANKYRIN REPEAT PROTEIN"/>
    <property type="match status" value="1"/>
</dbReference>
<gene>
    <name evidence="3" type="ORF">RchiOBHm_Chr1g0341201</name>
</gene>